<dbReference type="InterPro" id="IPR011008">
    <property type="entry name" value="Dimeric_a/b-barrel"/>
</dbReference>
<dbReference type="AlphaFoldDB" id="A0A367S3L4"/>
<dbReference type="Pfam" id="PF03992">
    <property type="entry name" value="ABM"/>
    <property type="match status" value="1"/>
</dbReference>
<protein>
    <recommendedName>
        <fullName evidence="1">ABM domain-containing protein</fullName>
    </recommendedName>
</protein>
<reference evidence="2 3" key="1">
    <citation type="submission" date="2016-04" db="EMBL/GenBank/DDBJ databases">
        <authorList>
            <person name="Evans L.H."/>
            <person name="Alamgir A."/>
            <person name="Owens N."/>
            <person name="Weber N.D."/>
            <person name="Virtaneva K."/>
            <person name="Barbian K."/>
            <person name="Babar A."/>
            <person name="Rosenke K."/>
        </authorList>
    </citation>
    <scope>NUCLEOTIDE SEQUENCE [LARGE SCALE GENOMIC DNA]</scope>
    <source>
        <strain evidence="2">NIES-2108</strain>
    </source>
</reference>
<dbReference type="SUPFAM" id="SSF54909">
    <property type="entry name" value="Dimeric alpha+beta barrel"/>
    <property type="match status" value="1"/>
</dbReference>
<comment type="caution">
    <text evidence="2">The sequence shown here is derived from an EMBL/GenBank/DDBJ whole genome shotgun (WGS) entry which is preliminary data.</text>
</comment>
<evidence type="ECO:0000313" key="3">
    <source>
        <dbReference type="Proteomes" id="UP000252085"/>
    </source>
</evidence>
<sequence>MDSPVVLINVFSVRRGLEDEFLQKWNQTAQLMKNEPGFIETKLHRSLDPTERFQFINIAKWSSKETWQSAFSKRISQNEIFEQQLPIEANPALYQIEAEY</sequence>
<dbReference type="Proteomes" id="UP000252085">
    <property type="component" value="Unassembled WGS sequence"/>
</dbReference>
<accession>A0A367S3L4</accession>
<dbReference type="PROSITE" id="PS51725">
    <property type="entry name" value="ABM"/>
    <property type="match status" value="1"/>
</dbReference>
<name>A0A367S3L4_NOSPU</name>
<dbReference type="EMBL" id="LXQE01000004">
    <property type="protein sequence ID" value="RCJ42623.1"/>
    <property type="molecule type" value="Genomic_DNA"/>
</dbReference>
<evidence type="ECO:0000259" key="1">
    <source>
        <dbReference type="PROSITE" id="PS51725"/>
    </source>
</evidence>
<evidence type="ECO:0000313" key="2">
    <source>
        <dbReference type="EMBL" id="RCJ42623.1"/>
    </source>
</evidence>
<dbReference type="InterPro" id="IPR007138">
    <property type="entry name" value="ABM_dom"/>
</dbReference>
<proteinExistence type="predicted"/>
<organism evidence="2 3">
    <name type="scientific">Nostoc punctiforme NIES-2108</name>
    <dbReference type="NCBI Taxonomy" id="1356359"/>
    <lineage>
        <taxon>Bacteria</taxon>
        <taxon>Bacillati</taxon>
        <taxon>Cyanobacteriota</taxon>
        <taxon>Cyanophyceae</taxon>
        <taxon>Nostocales</taxon>
        <taxon>Nostocaceae</taxon>
        <taxon>Nostoc</taxon>
    </lineage>
</organism>
<dbReference type="Gene3D" id="3.30.70.100">
    <property type="match status" value="1"/>
</dbReference>
<feature type="domain" description="ABM" evidence="1">
    <location>
        <begin position="5"/>
        <end position="96"/>
    </location>
</feature>
<gene>
    <name evidence="2" type="ORF">A6769_37000</name>
</gene>